<dbReference type="PROSITE" id="PS50176">
    <property type="entry name" value="ARM_REPEAT"/>
    <property type="match status" value="3"/>
</dbReference>
<sequence length="804" mass="88851">MALEPHFIKSVLPVQETLLSLEANDTSLAVPTEERITISKNLFTERSLRVQQQVQHTLARKGRISTYSSPQVSSSKSLSSSYGMTNGLSLHLNHNHSSQGRMVTYDGGNSFSWKAGLKSPLLRVEVSPDASPEPPRARLGLRTQRHSRSSSWAHGSFTIPTARPSLTEQSPRTLAQSSHRYARSEVVHGTPWYNSLHGAVNRPANQPVSQPRPGVLREDVLLHSTPYQTSEAQRVAMGSYGSQRQGGGQSGWGGQNSGSLGWLRQVRKDRETLKRRSYPPSVVSMEVDAGVRKEAVGLQAQQTAVTERTAEGQGTVMTVEKAVRLLTQNDVDLQVSAASFLQHQCFNSADAKRMVFYLHGIQKLIALLQSDSEELQQAASGALRNIVFESNQNKMEVRDSEGVPAILRLLKRSRDIETRRQLTGLLWNLSSHDQLKEYLLRESLKTLTDSVLVPCSGINEGENPKDSLLADTEVFYNATGCLRNLSSTGPDGRKAMREDTGLIDALVYYTRGTIADYKPDDKSTENCVCVLHNLSYQIESELPPKYTADFHETRETRETGMVKTKTPGCFPVRSVEIVEQPERRCPLLEDKSNPSGVEWLWSAITTRMYLSLIACSNRHCTQEASVGALQNLTAGNGAIAESLSHAVVRREGALSQLKTLLQRGESDIKKTTVSLLRNLSRFRDLHSEIIKQVLPELVAMLPNSDTSADLPADVTVSLCYIFINLCQADTQSIRAVVNHGALPKIISISSKDHGFGPTRAAQAACVLLQTMWSHSELRGAYKKAGYRKSDFVNNRALKGLPMRD</sequence>
<evidence type="ECO:0000256" key="7">
    <source>
        <dbReference type="SAM" id="MobiDB-lite"/>
    </source>
</evidence>
<dbReference type="InterPro" id="IPR000225">
    <property type="entry name" value="Armadillo"/>
</dbReference>
<dbReference type="OrthoDB" id="3245100at2759"/>
<dbReference type="InterPro" id="IPR011989">
    <property type="entry name" value="ARM-like"/>
</dbReference>
<dbReference type="InterPro" id="IPR016024">
    <property type="entry name" value="ARM-type_fold"/>
</dbReference>
<feature type="region of interest" description="Disordered" evidence="7">
    <location>
        <begin position="240"/>
        <end position="260"/>
    </location>
</feature>
<dbReference type="PANTHER" id="PTHR10372">
    <property type="entry name" value="PLAKOPHILLIN-RELATED"/>
    <property type="match status" value="1"/>
</dbReference>
<dbReference type="GO" id="GO:0005634">
    <property type="term" value="C:nucleus"/>
    <property type="evidence" value="ECO:0007669"/>
    <property type="project" value="TreeGrafter"/>
</dbReference>
<dbReference type="GO" id="GO:0098609">
    <property type="term" value="P:cell-cell adhesion"/>
    <property type="evidence" value="ECO:0007669"/>
    <property type="project" value="InterPro"/>
</dbReference>
<evidence type="ECO:0000256" key="4">
    <source>
        <dbReference type="ARBA" id="ARBA00022889"/>
    </source>
</evidence>
<name>A0A6P8GN18_CLUHA</name>
<evidence type="ECO:0000256" key="1">
    <source>
        <dbReference type="ARBA" id="ARBA00004282"/>
    </source>
</evidence>
<dbReference type="KEGG" id="char:105897492"/>
<evidence type="ECO:0000256" key="5">
    <source>
        <dbReference type="ARBA" id="ARBA00022949"/>
    </source>
</evidence>
<evidence type="ECO:0000256" key="3">
    <source>
        <dbReference type="ARBA" id="ARBA00022737"/>
    </source>
</evidence>
<dbReference type="GO" id="GO:0007507">
    <property type="term" value="P:heart development"/>
    <property type="evidence" value="ECO:0007669"/>
    <property type="project" value="TreeGrafter"/>
</dbReference>
<dbReference type="InterPro" id="IPR028435">
    <property type="entry name" value="Plakophilin/d_Catenin"/>
</dbReference>
<dbReference type="AlphaFoldDB" id="A0A6P8GN18"/>
<feature type="region of interest" description="Disordered" evidence="7">
    <location>
        <begin position="126"/>
        <end position="171"/>
    </location>
</feature>
<dbReference type="GeneID" id="105897492"/>
<dbReference type="CTD" id="5318"/>
<dbReference type="Pfam" id="PF00514">
    <property type="entry name" value="Arm"/>
    <property type="match status" value="2"/>
</dbReference>
<comment type="similarity">
    <text evidence="2">Belongs to the beta-catenin family.</text>
</comment>
<feature type="repeat" description="ARM" evidence="6">
    <location>
        <begin position="652"/>
        <end position="680"/>
    </location>
</feature>
<dbReference type="GO" id="GO:0014704">
    <property type="term" value="C:intercalated disc"/>
    <property type="evidence" value="ECO:0007669"/>
    <property type="project" value="TreeGrafter"/>
</dbReference>
<dbReference type="SMART" id="SM00185">
    <property type="entry name" value="ARM"/>
    <property type="match status" value="7"/>
</dbReference>
<dbReference type="GO" id="GO:0045110">
    <property type="term" value="P:intermediate filament bundle assembly"/>
    <property type="evidence" value="ECO:0007669"/>
    <property type="project" value="TreeGrafter"/>
</dbReference>
<feature type="compositionally biased region" description="Gly residues" evidence="7">
    <location>
        <begin position="244"/>
        <end position="256"/>
    </location>
</feature>
<dbReference type="PANTHER" id="PTHR10372:SF25">
    <property type="entry name" value="PLAKOPHILIN-2"/>
    <property type="match status" value="1"/>
</dbReference>
<accession>A0A6P8GN18</accession>
<dbReference type="GO" id="GO:0072659">
    <property type="term" value="P:protein localization to plasma membrane"/>
    <property type="evidence" value="ECO:0007669"/>
    <property type="project" value="TreeGrafter"/>
</dbReference>
<evidence type="ECO:0000256" key="2">
    <source>
        <dbReference type="ARBA" id="ARBA00005462"/>
    </source>
</evidence>
<evidence type="ECO:0000256" key="6">
    <source>
        <dbReference type="PROSITE-ProRule" id="PRU00259"/>
    </source>
</evidence>
<dbReference type="Gene3D" id="1.25.10.10">
    <property type="entry name" value="Leucine-rich Repeat Variant"/>
    <property type="match status" value="1"/>
</dbReference>
<gene>
    <name evidence="9" type="primary">pkp2</name>
</gene>
<keyword evidence="4" id="KW-0130">Cell adhesion</keyword>
<dbReference type="RefSeq" id="XP_031439036.1">
    <property type="nucleotide sequence ID" value="XM_031583176.2"/>
</dbReference>
<reference evidence="9" key="1">
    <citation type="submission" date="2025-08" db="UniProtKB">
        <authorList>
            <consortium name="RefSeq"/>
        </authorList>
    </citation>
    <scope>IDENTIFICATION</scope>
</reference>
<proteinExistence type="inferred from homology"/>
<feature type="repeat" description="ARM" evidence="6">
    <location>
        <begin position="401"/>
        <end position="444"/>
    </location>
</feature>
<dbReference type="Proteomes" id="UP000515152">
    <property type="component" value="Chromosome 16"/>
</dbReference>
<feature type="repeat" description="ARM" evidence="6">
    <location>
        <begin position="359"/>
        <end position="401"/>
    </location>
</feature>
<keyword evidence="3" id="KW-0677">Repeat</keyword>
<protein>
    <submittedName>
        <fullName evidence="9">Plakophilin-2</fullName>
    </submittedName>
</protein>
<dbReference type="GO" id="GO:0002934">
    <property type="term" value="P:desmosome organization"/>
    <property type="evidence" value="ECO:0007669"/>
    <property type="project" value="TreeGrafter"/>
</dbReference>
<evidence type="ECO:0000313" key="9">
    <source>
        <dbReference type="RefSeq" id="XP_031439036.1"/>
    </source>
</evidence>
<keyword evidence="8" id="KW-1185">Reference proteome</keyword>
<dbReference type="GO" id="GO:0005737">
    <property type="term" value="C:cytoplasm"/>
    <property type="evidence" value="ECO:0007669"/>
    <property type="project" value="TreeGrafter"/>
</dbReference>
<dbReference type="GO" id="GO:0005886">
    <property type="term" value="C:plasma membrane"/>
    <property type="evidence" value="ECO:0007669"/>
    <property type="project" value="TreeGrafter"/>
</dbReference>
<dbReference type="SUPFAM" id="SSF48371">
    <property type="entry name" value="ARM repeat"/>
    <property type="match status" value="1"/>
</dbReference>
<comment type="subcellular location">
    <subcellularLocation>
        <location evidence="1">Cell junction</location>
    </subcellularLocation>
</comment>
<dbReference type="GO" id="GO:0005912">
    <property type="term" value="C:adherens junction"/>
    <property type="evidence" value="ECO:0007669"/>
    <property type="project" value="TreeGrafter"/>
</dbReference>
<evidence type="ECO:0000313" key="8">
    <source>
        <dbReference type="Proteomes" id="UP000515152"/>
    </source>
</evidence>
<keyword evidence="5" id="KW-0965">Cell junction</keyword>
<organism evidence="8 9">
    <name type="scientific">Clupea harengus</name>
    <name type="common">Atlantic herring</name>
    <dbReference type="NCBI Taxonomy" id="7950"/>
    <lineage>
        <taxon>Eukaryota</taxon>
        <taxon>Metazoa</taxon>
        <taxon>Chordata</taxon>
        <taxon>Craniata</taxon>
        <taxon>Vertebrata</taxon>
        <taxon>Euteleostomi</taxon>
        <taxon>Actinopterygii</taxon>
        <taxon>Neopterygii</taxon>
        <taxon>Teleostei</taxon>
        <taxon>Clupei</taxon>
        <taxon>Clupeiformes</taxon>
        <taxon>Clupeoidei</taxon>
        <taxon>Clupeidae</taxon>
        <taxon>Clupea</taxon>
    </lineage>
</organism>